<evidence type="ECO:0008006" key="3">
    <source>
        <dbReference type="Google" id="ProtNLM"/>
    </source>
</evidence>
<accession>A0A5J4U6D7</accession>
<dbReference type="EMBL" id="SNRW01020162">
    <property type="protein sequence ID" value="KAA6365723.1"/>
    <property type="molecule type" value="Genomic_DNA"/>
</dbReference>
<name>A0A5J4U6D7_9EUKA</name>
<dbReference type="OrthoDB" id="5970941at2759"/>
<feature type="non-terminal residue" evidence="1">
    <location>
        <position position="412"/>
    </location>
</feature>
<evidence type="ECO:0000313" key="2">
    <source>
        <dbReference type="Proteomes" id="UP000324800"/>
    </source>
</evidence>
<evidence type="ECO:0000313" key="1">
    <source>
        <dbReference type="EMBL" id="KAA6365723.1"/>
    </source>
</evidence>
<gene>
    <name evidence="1" type="ORF">EZS28_038750</name>
</gene>
<sequence length="412" mass="44223">MYVLCHAYAIIVVNQLSFKECSSSGYGGGLYVYSVSSKFNITGFCLFQNCESQIGGGCFLVFLSYEASFITNDLVLFDNCTSENGGGIYSKFYSLGTMLSNNYSFNDCAALSGGGIFLEIDSGTFKIDGTTFNSCICAQPGNGGGIALIHKPSSIISITNSSFISCKTISNSLDQRYGWGGAIFIQTSIIAENLIESNFLLRDLVFTGCSTVNSIGNNIHIQSANTYATGEAIKNINLLTVKDLLNPPNIISDLYTSSSYAYDYMGINQSIETDNPGTTDLDLHNPLFEQLFTSNVPNPSYIDSIYGKNIKFCGGIQTIGGQATISNSTFDQCEDLIGGGIYTFLESGGKLTIDGQCNITQCKTSSAGGGIYAYIAEMNSLLTLEDGLKFERCNSDWSSGGGAYIYIQDHGT</sequence>
<dbReference type="Proteomes" id="UP000324800">
    <property type="component" value="Unassembled WGS sequence"/>
</dbReference>
<comment type="caution">
    <text evidence="1">The sequence shown here is derived from an EMBL/GenBank/DDBJ whole genome shotgun (WGS) entry which is preliminary data.</text>
</comment>
<protein>
    <recommendedName>
        <fullName evidence="3">Right handed beta helix domain-containing protein</fullName>
    </recommendedName>
</protein>
<reference evidence="1 2" key="1">
    <citation type="submission" date="2019-03" db="EMBL/GenBank/DDBJ databases">
        <title>Single cell metagenomics reveals metabolic interactions within the superorganism composed of flagellate Streblomastix strix and complex community of Bacteroidetes bacteria on its surface.</title>
        <authorList>
            <person name="Treitli S.C."/>
            <person name="Kolisko M."/>
            <person name="Husnik F."/>
            <person name="Keeling P."/>
            <person name="Hampl V."/>
        </authorList>
    </citation>
    <scope>NUCLEOTIDE SEQUENCE [LARGE SCALE GENOMIC DNA]</scope>
    <source>
        <strain evidence="1">ST1C</strain>
    </source>
</reference>
<organism evidence="1 2">
    <name type="scientific">Streblomastix strix</name>
    <dbReference type="NCBI Taxonomy" id="222440"/>
    <lineage>
        <taxon>Eukaryota</taxon>
        <taxon>Metamonada</taxon>
        <taxon>Preaxostyla</taxon>
        <taxon>Oxymonadida</taxon>
        <taxon>Streblomastigidae</taxon>
        <taxon>Streblomastix</taxon>
    </lineage>
</organism>
<dbReference type="AlphaFoldDB" id="A0A5J4U6D7"/>
<proteinExistence type="predicted"/>